<dbReference type="RefSeq" id="WP_104196668.1">
    <property type="nucleotide sequence ID" value="NZ_SOGT01000004.1"/>
</dbReference>
<comment type="caution">
    <text evidence="2">The sequence shown here is derived from an EMBL/GenBank/DDBJ whole genome shotgun (WGS) entry which is preliminary data.</text>
</comment>
<protein>
    <submittedName>
        <fullName evidence="2">Uncharacterized protein</fullName>
    </submittedName>
</protein>
<dbReference type="EMBL" id="SOGT01000004">
    <property type="protein sequence ID" value="TFD28192.1"/>
    <property type="molecule type" value="Genomic_DNA"/>
</dbReference>
<feature type="region of interest" description="Disordered" evidence="1">
    <location>
        <begin position="81"/>
        <end position="115"/>
    </location>
</feature>
<evidence type="ECO:0000256" key="1">
    <source>
        <dbReference type="SAM" id="MobiDB-lite"/>
    </source>
</evidence>
<dbReference type="Proteomes" id="UP000298424">
    <property type="component" value="Unassembled WGS sequence"/>
</dbReference>
<reference evidence="2 3" key="1">
    <citation type="submission" date="2019-03" db="EMBL/GenBank/DDBJ databases">
        <title>Genomics of glacier-inhabiting Cryobacterium strains.</title>
        <authorList>
            <person name="Liu Q."/>
            <person name="Xin Y.-H."/>
        </authorList>
    </citation>
    <scope>NUCLEOTIDE SEQUENCE [LARGE SCALE GENOMIC DNA]</scope>
    <source>
        <strain evidence="2 3">TMT1-1</strain>
    </source>
</reference>
<name>A0A4R8ZI19_9MICO</name>
<evidence type="ECO:0000313" key="2">
    <source>
        <dbReference type="EMBL" id="TFD28192.1"/>
    </source>
</evidence>
<accession>A0A4R8ZI19</accession>
<keyword evidence="3" id="KW-1185">Reference proteome</keyword>
<proteinExistence type="predicted"/>
<dbReference type="AlphaFoldDB" id="A0A4R8ZI19"/>
<evidence type="ECO:0000313" key="3">
    <source>
        <dbReference type="Proteomes" id="UP000298424"/>
    </source>
</evidence>
<organism evidence="2 3">
    <name type="scientific">Cryobacterium lyxosi</name>
    <dbReference type="NCBI Taxonomy" id="1259228"/>
    <lineage>
        <taxon>Bacteria</taxon>
        <taxon>Bacillati</taxon>
        <taxon>Actinomycetota</taxon>
        <taxon>Actinomycetes</taxon>
        <taxon>Micrococcales</taxon>
        <taxon>Microbacteriaceae</taxon>
        <taxon>Cryobacterium</taxon>
    </lineage>
</organism>
<gene>
    <name evidence="2" type="ORF">E3T27_03475</name>
</gene>
<sequence length="115" mass="12642">MVELKKTTELKSDFIPMGEVCADERSRMAFGKAGVHRDDRYAVAVNAEGEILLTPLVSIPRRELLVWDDEGIRAALVRGLEHSSKEDTSEGGDFTRFAGEEHAVDESVAPAEPQS</sequence>
<dbReference type="OrthoDB" id="3692448at2"/>